<evidence type="ECO:0000256" key="3">
    <source>
        <dbReference type="ARBA" id="ARBA00022448"/>
    </source>
</evidence>
<feature type="transmembrane region" description="Helical" evidence="9">
    <location>
        <begin position="215"/>
        <end position="237"/>
    </location>
</feature>
<dbReference type="Pfam" id="PF11744">
    <property type="entry name" value="ALMT"/>
    <property type="match status" value="1"/>
</dbReference>
<keyword evidence="4 9" id="KW-0812">Transmembrane</keyword>
<feature type="transmembrane region" description="Helical" evidence="9">
    <location>
        <begin position="46"/>
        <end position="69"/>
    </location>
</feature>
<evidence type="ECO:0000256" key="8">
    <source>
        <dbReference type="ARBA" id="ARBA00023303"/>
    </source>
</evidence>
<proteinExistence type="inferred from homology"/>
<evidence type="ECO:0000313" key="11">
    <source>
        <dbReference type="Proteomes" id="UP000825935"/>
    </source>
</evidence>
<organism evidence="10 11">
    <name type="scientific">Ceratopteris richardii</name>
    <name type="common">Triangle waterfern</name>
    <dbReference type="NCBI Taxonomy" id="49495"/>
    <lineage>
        <taxon>Eukaryota</taxon>
        <taxon>Viridiplantae</taxon>
        <taxon>Streptophyta</taxon>
        <taxon>Embryophyta</taxon>
        <taxon>Tracheophyta</taxon>
        <taxon>Polypodiopsida</taxon>
        <taxon>Polypodiidae</taxon>
        <taxon>Polypodiales</taxon>
        <taxon>Pteridineae</taxon>
        <taxon>Pteridaceae</taxon>
        <taxon>Parkerioideae</taxon>
        <taxon>Ceratopteris</taxon>
    </lineage>
</organism>
<dbReference type="Proteomes" id="UP000825935">
    <property type="component" value="Chromosome 2"/>
</dbReference>
<feature type="transmembrane region" description="Helical" evidence="9">
    <location>
        <begin position="106"/>
        <end position="125"/>
    </location>
</feature>
<feature type="transmembrane region" description="Helical" evidence="9">
    <location>
        <begin position="185"/>
        <end position="203"/>
    </location>
</feature>
<dbReference type="GO" id="GO:0016020">
    <property type="term" value="C:membrane"/>
    <property type="evidence" value="ECO:0007669"/>
    <property type="project" value="UniProtKB-SubCell"/>
</dbReference>
<evidence type="ECO:0000256" key="7">
    <source>
        <dbReference type="ARBA" id="ARBA00023136"/>
    </source>
</evidence>
<keyword evidence="11" id="KW-1185">Reference proteome</keyword>
<name>A0A8T2VCW4_CERRI</name>
<sequence>MQKSASPGGARLHMEDSPDLCGPLLERAPRSGRGCLARTYGFMRDIFLSLSSVVTTFTSFFVTIWTSVVKDPAKTIHAFKMGLALSVAFLLVLFKQPYSAFGVHTMWALMTVVVTFELGIGATLSKGLNRGVGTFAAAILAVILGQFARACGHSAYPILVALCVFLIGGIGTFGRLSASWKEYEYGFRTFLLTFSLIMVAEYRQRDPLDTAINRFVIILIGAGISISVNIFILPIWAGDELHDSTVKNFDSVADSLEVCVDEYLKGTILERLPTKIFMGLAADDPVYKGYRAALVSASKEASLAGFAVWEPPHGRFMKDWWKYPWRQYYPWPQYQKVGAVLRHCTYSVVALHGCLRSAIQAPLSVRLLFERELREVSSQSANVLRNLGNQIQNMQKEDPHDMLDGVKHSVERLQQSLYLNSYLLVKQGGLDNNGMPENLGLTLLPELSKYEKRDHQHGAFRPASVHKMETAYSHDEASDESGRYLRKQNSWPNQPIDDFNFAKDSLLEQRVRVLETASALSLGTFTTLLMEVALRLDYVVEAVDELSDMAKFKCSDAKSVHGDKLNHTEDMVLIGQENC</sequence>
<evidence type="ECO:0000256" key="5">
    <source>
        <dbReference type="ARBA" id="ARBA00022989"/>
    </source>
</evidence>
<evidence type="ECO:0000256" key="6">
    <source>
        <dbReference type="ARBA" id="ARBA00023065"/>
    </source>
</evidence>
<evidence type="ECO:0000256" key="9">
    <source>
        <dbReference type="SAM" id="Phobius"/>
    </source>
</evidence>
<protein>
    <recommendedName>
        <fullName evidence="12">Aluminum-activated malate transporter 9</fullName>
    </recommendedName>
</protein>
<comment type="similarity">
    <text evidence="2">Belongs to the aromatic acid exporter (TC 2.A.85) family.</text>
</comment>
<keyword evidence="5 9" id="KW-1133">Transmembrane helix</keyword>
<feature type="transmembrane region" description="Helical" evidence="9">
    <location>
        <begin position="155"/>
        <end position="173"/>
    </location>
</feature>
<dbReference type="OMA" id="QFEDPEH"/>
<keyword evidence="3" id="KW-0813">Transport</keyword>
<feature type="transmembrane region" description="Helical" evidence="9">
    <location>
        <begin position="75"/>
        <end position="94"/>
    </location>
</feature>
<comment type="caution">
    <text evidence="10">The sequence shown here is derived from an EMBL/GenBank/DDBJ whole genome shotgun (WGS) entry which is preliminary data.</text>
</comment>
<dbReference type="OrthoDB" id="68611at2759"/>
<comment type="subcellular location">
    <subcellularLocation>
        <location evidence="1">Membrane</location>
        <topology evidence="1">Multi-pass membrane protein</topology>
    </subcellularLocation>
</comment>
<dbReference type="GO" id="GO:0015743">
    <property type="term" value="P:malate transport"/>
    <property type="evidence" value="ECO:0007669"/>
    <property type="project" value="InterPro"/>
</dbReference>
<dbReference type="AlphaFoldDB" id="A0A8T2VCW4"/>
<evidence type="ECO:0000256" key="1">
    <source>
        <dbReference type="ARBA" id="ARBA00004141"/>
    </source>
</evidence>
<reference evidence="10" key="1">
    <citation type="submission" date="2021-08" db="EMBL/GenBank/DDBJ databases">
        <title>WGS assembly of Ceratopteris richardii.</title>
        <authorList>
            <person name="Marchant D.B."/>
            <person name="Chen G."/>
            <person name="Jenkins J."/>
            <person name="Shu S."/>
            <person name="Leebens-Mack J."/>
            <person name="Grimwood J."/>
            <person name="Schmutz J."/>
            <person name="Soltis P."/>
            <person name="Soltis D."/>
            <person name="Chen Z.-H."/>
        </authorList>
    </citation>
    <scope>NUCLEOTIDE SEQUENCE</scope>
    <source>
        <strain evidence="10">Whitten #5841</strain>
        <tissue evidence="10">Leaf</tissue>
    </source>
</reference>
<dbReference type="PANTHER" id="PTHR31086">
    <property type="entry name" value="ALUMINUM-ACTIVATED MALATE TRANSPORTER 10"/>
    <property type="match status" value="1"/>
</dbReference>
<keyword evidence="7 9" id="KW-0472">Membrane</keyword>
<evidence type="ECO:0008006" key="12">
    <source>
        <dbReference type="Google" id="ProtNLM"/>
    </source>
</evidence>
<keyword evidence="8" id="KW-0407">Ion channel</keyword>
<evidence type="ECO:0000256" key="2">
    <source>
        <dbReference type="ARBA" id="ARBA00007079"/>
    </source>
</evidence>
<keyword evidence="6" id="KW-0406">Ion transport</keyword>
<feature type="transmembrane region" description="Helical" evidence="9">
    <location>
        <begin position="131"/>
        <end position="148"/>
    </location>
</feature>
<evidence type="ECO:0000313" key="10">
    <source>
        <dbReference type="EMBL" id="KAH7443603.1"/>
    </source>
</evidence>
<dbReference type="InterPro" id="IPR020966">
    <property type="entry name" value="ALMT"/>
</dbReference>
<dbReference type="GO" id="GO:0034220">
    <property type="term" value="P:monoatomic ion transmembrane transport"/>
    <property type="evidence" value="ECO:0007669"/>
    <property type="project" value="UniProtKB-KW"/>
</dbReference>
<evidence type="ECO:0000256" key="4">
    <source>
        <dbReference type="ARBA" id="ARBA00022692"/>
    </source>
</evidence>
<accession>A0A8T2VCW4</accession>
<dbReference type="EMBL" id="CM035407">
    <property type="protein sequence ID" value="KAH7443603.1"/>
    <property type="molecule type" value="Genomic_DNA"/>
</dbReference>
<gene>
    <name evidence="10" type="ORF">KP509_02G041800</name>
</gene>